<dbReference type="InterPro" id="IPR029066">
    <property type="entry name" value="PLP-binding_barrel"/>
</dbReference>
<dbReference type="Pfam" id="PF01168">
    <property type="entry name" value="Ala_racemase_N"/>
    <property type="match status" value="1"/>
</dbReference>
<dbReference type="InterPro" id="IPR001608">
    <property type="entry name" value="Ala_racemase_N"/>
</dbReference>
<dbReference type="PANTHER" id="PTHR28004:SF2">
    <property type="entry name" value="D-SERINE DEHYDRATASE"/>
    <property type="match status" value="1"/>
</dbReference>
<protein>
    <submittedName>
        <fullName evidence="2">Alanine racemase</fullName>
    </submittedName>
</protein>
<name>A0A1W7CT25_9ACTN</name>
<evidence type="ECO:0000259" key="1">
    <source>
        <dbReference type="Pfam" id="PF01168"/>
    </source>
</evidence>
<accession>A0A1W7CT25</accession>
<dbReference type="Gene3D" id="3.20.20.10">
    <property type="entry name" value="Alanine racemase"/>
    <property type="match status" value="1"/>
</dbReference>
<dbReference type="OrthoDB" id="2445260at2"/>
<dbReference type="SUPFAM" id="SSF51419">
    <property type="entry name" value="PLP-binding barrel"/>
    <property type="match status" value="1"/>
</dbReference>
<sequence>METPGAPGAARDGAAQRRLARATAGLEPPFAVVDLAAFRANAADLARRALGKPVRVASKSLRCADLLGLARGLPGFRGVLAYTLPEALWLAGERGAGQAPGTGAGGSDVVVAYPTADTAALRRLAGDDLLARRVTLMVDSVEHLEFLASAARPAAARPLRLCVELDVSLRLFAGRVHLGARRSPVRDPAGALALARAVAARPGFRLVGLMAYESQIAGIGDAPPGAPLRGLTVRAMQRRSAAELAERRAAVVAAVRSVADLEFVNGGGTGSVERTASEPAVTEIAAGSGLYGPALFDTYRAFRPRPAVYFALPVVRRPAPRVATVLGGGWVASGPPGRDRLPRPAFPRGLSLRAAEGAGEVQTPLLGRAAAGLRVGDLVWFRHAKAGELAEHVNVFHLVEGEDLVGGALTYRGAGHAFL</sequence>
<dbReference type="RefSeq" id="WP_086157442.1">
    <property type="nucleotide sequence ID" value="NZ_CP021121.1"/>
</dbReference>
<gene>
    <name evidence="2" type="ORF">CAG99_02865</name>
</gene>
<dbReference type="InterPro" id="IPR051466">
    <property type="entry name" value="D-amino_acid_metab_enzyme"/>
</dbReference>
<dbReference type="Proteomes" id="UP000194218">
    <property type="component" value="Chromosome"/>
</dbReference>
<dbReference type="EMBL" id="CP021121">
    <property type="protein sequence ID" value="ARQ67918.1"/>
    <property type="molecule type" value="Genomic_DNA"/>
</dbReference>
<dbReference type="PANTHER" id="PTHR28004">
    <property type="entry name" value="ZGC:162816-RELATED"/>
    <property type="match status" value="1"/>
</dbReference>
<keyword evidence="3" id="KW-1185">Reference proteome</keyword>
<feature type="domain" description="Alanine racemase N-terminal" evidence="1">
    <location>
        <begin position="33"/>
        <end position="292"/>
    </location>
</feature>
<dbReference type="KEGG" id="smao:CAG99_02865"/>
<reference evidence="2 3" key="1">
    <citation type="submission" date="2017-05" db="EMBL/GenBank/DDBJ databases">
        <title>Complete genome sequence of Streptomyces sp. SCSIO 03032 revealed the diverse biosynthetic pathways for its bioactive secondary metabolites.</title>
        <authorList>
            <person name="Ma L."/>
            <person name="Zhu Y."/>
            <person name="Zhang W."/>
            <person name="Zhang G."/>
            <person name="Tian X."/>
            <person name="Zhang S."/>
            <person name="Zhang C."/>
        </authorList>
    </citation>
    <scope>NUCLEOTIDE SEQUENCE [LARGE SCALE GENOMIC DNA]</scope>
    <source>
        <strain evidence="2 3">SCSIO 03032</strain>
    </source>
</reference>
<dbReference type="AlphaFoldDB" id="A0A1W7CT25"/>
<organism evidence="2 3">
    <name type="scientific">Streptomyces marincola</name>
    <dbReference type="NCBI Taxonomy" id="2878388"/>
    <lineage>
        <taxon>Bacteria</taxon>
        <taxon>Bacillati</taxon>
        <taxon>Actinomycetota</taxon>
        <taxon>Actinomycetes</taxon>
        <taxon>Kitasatosporales</taxon>
        <taxon>Streptomycetaceae</taxon>
        <taxon>Streptomyces</taxon>
    </lineage>
</organism>
<evidence type="ECO:0000313" key="3">
    <source>
        <dbReference type="Proteomes" id="UP000194218"/>
    </source>
</evidence>
<dbReference type="GO" id="GO:0036088">
    <property type="term" value="P:D-serine catabolic process"/>
    <property type="evidence" value="ECO:0007669"/>
    <property type="project" value="TreeGrafter"/>
</dbReference>
<dbReference type="GO" id="GO:0008721">
    <property type="term" value="F:D-serine ammonia-lyase activity"/>
    <property type="evidence" value="ECO:0007669"/>
    <property type="project" value="TreeGrafter"/>
</dbReference>
<evidence type="ECO:0000313" key="2">
    <source>
        <dbReference type="EMBL" id="ARQ67918.1"/>
    </source>
</evidence>
<proteinExistence type="predicted"/>